<dbReference type="InterPro" id="IPR043129">
    <property type="entry name" value="ATPase_NBD"/>
</dbReference>
<proteinExistence type="predicted"/>
<dbReference type="GO" id="GO:0140662">
    <property type="term" value="F:ATP-dependent protein folding chaperone"/>
    <property type="evidence" value="ECO:0007669"/>
    <property type="project" value="InterPro"/>
</dbReference>
<evidence type="ECO:0000256" key="1">
    <source>
        <dbReference type="ARBA" id="ARBA00022741"/>
    </source>
</evidence>
<dbReference type="Proteomes" id="UP000308014">
    <property type="component" value="Unassembled WGS sequence"/>
</dbReference>
<organism evidence="4 5">
    <name type="scientific">Aureobasidium pullulans</name>
    <name type="common">Black yeast</name>
    <name type="synonym">Pullularia pullulans</name>
    <dbReference type="NCBI Taxonomy" id="5580"/>
    <lineage>
        <taxon>Eukaryota</taxon>
        <taxon>Fungi</taxon>
        <taxon>Dikarya</taxon>
        <taxon>Ascomycota</taxon>
        <taxon>Pezizomycotina</taxon>
        <taxon>Dothideomycetes</taxon>
        <taxon>Dothideomycetidae</taxon>
        <taxon>Dothideales</taxon>
        <taxon>Saccotheciaceae</taxon>
        <taxon>Aureobasidium</taxon>
    </lineage>
</organism>
<dbReference type="AlphaFoldDB" id="A0A4S8VC87"/>
<reference evidence="4 5" key="1">
    <citation type="submission" date="2018-10" db="EMBL/GenBank/DDBJ databases">
        <title>Fifty Aureobasidium pullulans genomes reveal a recombining polyextremotolerant generalist.</title>
        <authorList>
            <person name="Gostincar C."/>
            <person name="Turk M."/>
            <person name="Zajc J."/>
            <person name="Gunde-Cimerman N."/>
        </authorList>
    </citation>
    <scope>NUCLEOTIDE SEQUENCE [LARGE SCALE GENOMIC DNA]</scope>
    <source>
        <strain evidence="4 5">EXF-11318</strain>
    </source>
</reference>
<dbReference type="CDD" id="cd10170">
    <property type="entry name" value="ASKHA_NBD_HSP70"/>
    <property type="match status" value="1"/>
</dbReference>
<dbReference type="SUPFAM" id="SSF53067">
    <property type="entry name" value="Actin-like ATPase domain"/>
    <property type="match status" value="2"/>
</dbReference>
<accession>A0A4S8VC87</accession>
<dbReference type="Gene3D" id="3.30.420.40">
    <property type="match status" value="2"/>
</dbReference>
<name>A0A4S8VC87_AURPU</name>
<dbReference type="InterPro" id="IPR013126">
    <property type="entry name" value="Hsp_70_fam"/>
</dbReference>
<protein>
    <submittedName>
        <fullName evidence="4">Actin-like ATPase domain-containing protein</fullName>
    </submittedName>
</protein>
<evidence type="ECO:0000256" key="2">
    <source>
        <dbReference type="ARBA" id="ARBA00022840"/>
    </source>
</evidence>
<dbReference type="PANTHER" id="PTHR14187:SF82">
    <property type="entry name" value="FAMILY CHAPERONE, PUTATIVE (AFU_ORTHOLOGUE AFUA_7G08575)-RELATED"/>
    <property type="match status" value="1"/>
</dbReference>
<keyword evidence="2" id="KW-0067">ATP-binding</keyword>
<evidence type="ECO:0000313" key="4">
    <source>
        <dbReference type="EMBL" id="THW09143.1"/>
    </source>
</evidence>
<gene>
    <name evidence="4" type="ORF">D6D24_08627</name>
</gene>
<evidence type="ECO:0000256" key="3">
    <source>
        <dbReference type="SAM" id="MobiDB-lite"/>
    </source>
</evidence>
<keyword evidence="1" id="KW-0547">Nucleotide-binding</keyword>
<dbReference type="Pfam" id="PF00012">
    <property type="entry name" value="HSP70"/>
    <property type="match status" value="1"/>
</dbReference>
<comment type="caution">
    <text evidence="4">The sequence shown here is derived from an EMBL/GenBank/DDBJ whole genome shotgun (WGS) entry which is preliminary data.</text>
</comment>
<dbReference type="EMBL" id="QZAJ01000510">
    <property type="protein sequence ID" value="THW09143.1"/>
    <property type="molecule type" value="Genomic_DNA"/>
</dbReference>
<dbReference type="PANTHER" id="PTHR14187">
    <property type="entry name" value="ALPHA KINASE/ELONGATION FACTOR 2 KINASE"/>
    <property type="match status" value="1"/>
</dbReference>
<dbReference type="Gene3D" id="3.90.640.10">
    <property type="entry name" value="Actin, Chain A, domain 4"/>
    <property type="match status" value="1"/>
</dbReference>
<sequence length="613" mass="68884">MVRISRSELDNIIASIDFGTTNSGQVLRSHINRYRSCFTYGARPEPSEKLEPVTGWAEGDNCEKVPTQSRYEISTDNAPGPSKSRKRRADSDQDSLFVSQNAYDVVEWGFEVNQEKDFIQYIKLLLDPTQKLPEYISRRDLEVQLRKIGKTAVQVAGDYLIKLKEHVLQQIEQRFGEEMCSTTKIEYILTVPAVWSDAAKDATMKAAEIAGMNEHDNLSMITEPEAAALCALKTVAGVNTGDNDVWIIADLGGGTQDLISYEIKSVSPFLIEEAVEGDGDVCGSALINMRFQAYVKSRMGPKPLERYIEKNPRAWAGCLKHFEERTKRDFDPERFPDKEYPIPLWHAADDPDADISDSHIVLSTVDLTEIFRPVIQSALLLVGNQYEALIEKGKRPRGLILVGGFSRSKHLFQSLKNNYAAIEPDFEVIRPPHAWSAVAIGAVIHRLEGAKTVKSRIARRHYGVLTRAYWKAGEYSEASKTWCADEGAWYADDVVKWYVTKGQSMLTGNPISMPFYVTGREISDSEIITMIVSDEDEPPKEFKPTDKTRILCTINAGLESVARRSWKVRYNDKNKKYLFLQHSIGLTFGPGGLSFDVRVGQKVVGTAKADYDQ</sequence>
<dbReference type="GO" id="GO:0005524">
    <property type="term" value="F:ATP binding"/>
    <property type="evidence" value="ECO:0007669"/>
    <property type="project" value="UniProtKB-KW"/>
</dbReference>
<evidence type="ECO:0000313" key="5">
    <source>
        <dbReference type="Proteomes" id="UP000308014"/>
    </source>
</evidence>
<feature type="region of interest" description="Disordered" evidence="3">
    <location>
        <begin position="70"/>
        <end position="93"/>
    </location>
</feature>